<keyword evidence="1" id="KW-1133">Transmembrane helix</keyword>
<gene>
    <name evidence="2" type="ORF">BROFUL_00317</name>
</gene>
<keyword evidence="1" id="KW-0812">Transmembrane</keyword>
<dbReference type="AlphaFoldDB" id="A0A0M2V2N0"/>
<protein>
    <submittedName>
        <fullName evidence="2">Uncharacterized protein</fullName>
    </submittedName>
</protein>
<evidence type="ECO:0000313" key="3">
    <source>
        <dbReference type="Proteomes" id="UP000034954"/>
    </source>
</evidence>
<proteinExistence type="predicted"/>
<dbReference type="Proteomes" id="UP000034954">
    <property type="component" value="Unassembled WGS sequence"/>
</dbReference>
<keyword evidence="3" id="KW-1185">Reference proteome</keyword>
<name>A0A0M2V2N0_9BACT</name>
<feature type="transmembrane region" description="Helical" evidence="1">
    <location>
        <begin position="12"/>
        <end position="28"/>
    </location>
</feature>
<organism evidence="2 3">
    <name type="scientific">Candidatus Brocadia fulgida</name>
    <dbReference type="NCBI Taxonomy" id="380242"/>
    <lineage>
        <taxon>Bacteria</taxon>
        <taxon>Pseudomonadati</taxon>
        <taxon>Planctomycetota</taxon>
        <taxon>Candidatus Brocadiia</taxon>
        <taxon>Candidatus Brocadiales</taxon>
        <taxon>Candidatus Brocadiaceae</taxon>
        <taxon>Candidatus Brocadia</taxon>
    </lineage>
</organism>
<evidence type="ECO:0000313" key="2">
    <source>
        <dbReference type="EMBL" id="KKO20954.1"/>
    </source>
</evidence>
<reference evidence="2 3" key="1">
    <citation type="journal article" date="2013" name="BMC Microbiol.">
        <title>Identification of the type II cytochrome c maturation pathway in anammox bacteria by comparative genomics.</title>
        <authorList>
            <person name="Ferousi C."/>
            <person name="Speth D.R."/>
            <person name="Reimann J."/>
            <person name="Op den Camp H.J."/>
            <person name="Allen J.W."/>
            <person name="Keltjens J.T."/>
            <person name="Jetten M.S."/>
        </authorList>
    </citation>
    <scope>NUCLEOTIDE SEQUENCE [LARGE SCALE GENOMIC DNA]</scope>
    <source>
        <strain evidence="2">RU1</strain>
    </source>
</reference>
<evidence type="ECO:0000256" key="1">
    <source>
        <dbReference type="SAM" id="Phobius"/>
    </source>
</evidence>
<accession>A0A0M2V2N0</accession>
<sequence length="48" mass="5550">MRGSAGGEAKAAIVIHLIICILMKRYTIMYDNRSEYKREVAVRMTLFE</sequence>
<comment type="caution">
    <text evidence="2">The sequence shown here is derived from an EMBL/GenBank/DDBJ whole genome shotgun (WGS) entry which is preliminary data.</text>
</comment>
<dbReference type="EMBL" id="LAQJ01000038">
    <property type="protein sequence ID" value="KKO20954.1"/>
    <property type="molecule type" value="Genomic_DNA"/>
</dbReference>
<keyword evidence="1" id="KW-0472">Membrane</keyword>